<gene>
    <name evidence="3" type="ORF">IAD17_04715</name>
</gene>
<dbReference type="InterPro" id="IPR018392">
    <property type="entry name" value="LysM"/>
</dbReference>
<proteinExistence type="predicted"/>
<comment type="caution">
    <text evidence="3">The sequence shown here is derived from an EMBL/GenBank/DDBJ whole genome shotgun (WGS) entry which is preliminary data.</text>
</comment>
<dbReference type="PROSITE" id="PS51782">
    <property type="entry name" value="LYSM"/>
    <property type="match status" value="1"/>
</dbReference>
<protein>
    <submittedName>
        <fullName evidence="3">LysM peptidoglycan-binding domain-containing protein</fullName>
    </submittedName>
</protein>
<reference evidence="3" key="2">
    <citation type="journal article" date="2021" name="PeerJ">
        <title>Extensive microbial diversity within the chicken gut microbiome revealed by metagenomics and culture.</title>
        <authorList>
            <person name="Gilroy R."/>
            <person name="Ravi A."/>
            <person name="Getino M."/>
            <person name="Pursley I."/>
            <person name="Horton D.L."/>
            <person name="Alikhan N.F."/>
            <person name="Baker D."/>
            <person name="Gharbi K."/>
            <person name="Hall N."/>
            <person name="Watson M."/>
            <person name="Adriaenssens E.M."/>
            <person name="Foster-Nyarko E."/>
            <person name="Jarju S."/>
            <person name="Secka A."/>
            <person name="Antonio M."/>
            <person name="Oren A."/>
            <person name="Chaudhuri R.R."/>
            <person name="La Ragione R."/>
            <person name="Hildebrand F."/>
            <person name="Pallen M.J."/>
        </authorList>
    </citation>
    <scope>NUCLEOTIDE SEQUENCE</scope>
    <source>
        <strain evidence="3">ChiHjej12B11-29160</strain>
    </source>
</reference>
<dbReference type="Proteomes" id="UP000824078">
    <property type="component" value="Unassembled WGS sequence"/>
</dbReference>
<feature type="transmembrane region" description="Helical" evidence="1">
    <location>
        <begin position="63"/>
        <end position="82"/>
    </location>
</feature>
<accession>A0A9D1L5L6</accession>
<dbReference type="Pfam" id="PF01476">
    <property type="entry name" value="LysM"/>
    <property type="match status" value="1"/>
</dbReference>
<sequence>MDIRGNNIQYFSEGSSALDFKPVHFRVLEGGQAHYKNVDDVNIRNDRSHVYCHHSHVQNKNTLITFLVICSMVLALVGIAFLSDASAMARKTSSFTDISTEIVTVMPGESIWSIAENHPVNGCSTAEVVEFITQENELSSSMLSSGQQLSVPAS</sequence>
<keyword evidence="1" id="KW-0472">Membrane</keyword>
<evidence type="ECO:0000259" key="2">
    <source>
        <dbReference type="PROSITE" id="PS51782"/>
    </source>
</evidence>
<evidence type="ECO:0000313" key="3">
    <source>
        <dbReference type="EMBL" id="HIU24202.1"/>
    </source>
</evidence>
<dbReference type="Gene3D" id="3.10.350.10">
    <property type="entry name" value="LysM domain"/>
    <property type="match status" value="1"/>
</dbReference>
<keyword evidence="1" id="KW-1133">Transmembrane helix</keyword>
<dbReference type="EMBL" id="DVMQ01000015">
    <property type="protein sequence ID" value="HIU24202.1"/>
    <property type="molecule type" value="Genomic_DNA"/>
</dbReference>
<organism evidence="3 4">
    <name type="scientific">Candidatus Coprovicinus avistercoris</name>
    <dbReference type="NCBI Taxonomy" id="2840754"/>
    <lineage>
        <taxon>Bacteria</taxon>
        <taxon>Bacillati</taxon>
        <taxon>Actinomycetota</taxon>
        <taxon>Coriobacteriia</taxon>
        <taxon>Coriobacteriales</taxon>
        <taxon>Coriobacteriaceae</taxon>
        <taxon>Coriobacteriaceae incertae sedis</taxon>
        <taxon>Candidatus Coprovicinus</taxon>
    </lineage>
</organism>
<name>A0A9D1L5L6_9ACTN</name>
<dbReference type="InterPro" id="IPR036779">
    <property type="entry name" value="LysM_dom_sf"/>
</dbReference>
<reference evidence="3" key="1">
    <citation type="submission" date="2020-10" db="EMBL/GenBank/DDBJ databases">
        <authorList>
            <person name="Gilroy R."/>
        </authorList>
    </citation>
    <scope>NUCLEOTIDE SEQUENCE</scope>
    <source>
        <strain evidence="3">ChiHjej12B11-29160</strain>
    </source>
</reference>
<dbReference type="AlphaFoldDB" id="A0A9D1L5L6"/>
<feature type="domain" description="LysM" evidence="2">
    <location>
        <begin position="101"/>
        <end position="151"/>
    </location>
</feature>
<keyword evidence="1" id="KW-0812">Transmembrane</keyword>
<evidence type="ECO:0000256" key="1">
    <source>
        <dbReference type="SAM" id="Phobius"/>
    </source>
</evidence>
<evidence type="ECO:0000313" key="4">
    <source>
        <dbReference type="Proteomes" id="UP000824078"/>
    </source>
</evidence>